<dbReference type="Proteomes" id="UP000199441">
    <property type="component" value="Unassembled WGS sequence"/>
</dbReference>
<dbReference type="Gene3D" id="3.40.50.10540">
    <property type="entry name" value="Crotonobetainyl-coa:carnitine coa-transferase, domain 1"/>
    <property type="match status" value="1"/>
</dbReference>
<dbReference type="InterPro" id="IPR003673">
    <property type="entry name" value="CoA-Trfase_fam_III"/>
</dbReference>
<dbReference type="SUPFAM" id="SSF89796">
    <property type="entry name" value="CoA-transferase family III (CaiB/BaiF)"/>
    <property type="match status" value="1"/>
</dbReference>
<proteinExistence type="predicted"/>
<dbReference type="RefSeq" id="WP_089947717.1">
    <property type="nucleotide sequence ID" value="NZ_FNOI01000006.1"/>
</dbReference>
<dbReference type="PANTHER" id="PTHR48207:SF3">
    <property type="entry name" value="SUCCINATE--HYDROXYMETHYLGLUTARATE COA-TRANSFERASE"/>
    <property type="match status" value="1"/>
</dbReference>
<keyword evidence="3" id="KW-1185">Reference proteome</keyword>
<evidence type="ECO:0000256" key="1">
    <source>
        <dbReference type="ARBA" id="ARBA00022679"/>
    </source>
</evidence>
<dbReference type="Pfam" id="PF02515">
    <property type="entry name" value="CoA_transf_3"/>
    <property type="match status" value="1"/>
</dbReference>
<dbReference type="STRING" id="670155.SAMN04488001_2972"/>
<sequence length="388" mass="40294">MTGALHDIKVLDLTHVLAGPFCTYQLALLGADVIKIEDPSAPDCARGRGPDQGGNADGLGLNYQVQGGNKRAMALDLRTQEGRALLLQMAQRADVLVENYTTGALARLGLGYDDLAAANPSLIHCAITGFGDSGPMAEIGAYDNVIQATSGIMAQCGGQKAGVSFVDYATGYAAAFAVTSALVQRQQTGQGTHISVSMLEVAMQMMAPEVAAAQHPNAPQRDKEAGIACYDTSDGQLMLGAFRPQQYVKLAAMLAGLGHDVAGLGGIHDWPDVWAIPAATKAALAAVFAQKPAEEWVVLLHAADLPAAQVNTLKDAVQTPQLAARGYFQTTANAPQTPLPGPAFTMTQGGGGLRSAPPKLGAHTRDILAELGTPEQEIAQLYDSGVVA</sequence>
<evidence type="ECO:0000313" key="3">
    <source>
        <dbReference type="Proteomes" id="UP000199441"/>
    </source>
</evidence>
<dbReference type="EMBL" id="FNOI01000006">
    <property type="protein sequence ID" value="SDX34466.1"/>
    <property type="molecule type" value="Genomic_DNA"/>
</dbReference>
<dbReference type="PANTHER" id="PTHR48207">
    <property type="entry name" value="SUCCINATE--HYDROXYMETHYLGLUTARATE COA-TRANSFERASE"/>
    <property type="match status" value="1"/>
</dbReference>
<dbReference type="InterPro" id="IPR050483">
    <property type="entry name" value="CoA-transferase_III_domain"/>
</dbReference>
<dbReference type="Gene3D" id="3.30.1540.10">
    <property type="entry name" value="formyl-coa transferase, domain 3"/>
    <property type="match status" value="1"/>
</dbReference>
<dbReference type="InterPro" id="IPR023606">
    <property type="entry name" value="CoA-Trfase_III_dom_1_sf"/>
</dbReference>
<dbReference type="GO" id="GO:0008410">
    <property type="term" value="F:CoA-transferase activity"/>
    <property type="evidence" value="ECO:0007669"/>
    <property type="project" value="TreeGrafter"/>
</dbReference>
<reference evidence="3" key="1">
    <citation type="submission" date="2016-10" db="EMBL/GenBank/DDBJ databases">
        <authorList>
            <person name="Varghese N."/>
            <person name="Submissions S."/>
        </authorList>
    </citation>
    <scope>NUCLEOTIDE SEQUENCE [LARGE SCALE GENOMIC DNA]</scope>
    <source>
        <strain evidence="3">DSM 26922</strain>
    </source>
</reference>
<dbReference type="AlphaFoldDB" id="A0A1H3AXK4"/>
<dbReference type="OrthoDB" id="7208981at2"/>
<protein>
    <submittedName>
        <fullName evidence="2">Crotonobetainyl-CoA:carnitine CoA-transferase CaiB</fullName>
    </submittedName>
</protein>
<keyword evidence="1 2" id="KW-0808">Transferase</keyword>
<organism evidence="2 3">
    <name type="scientific">Litoreibacter albidus</name>
    <dbReference type="NCBI Taxonomy" id="670155"/>
    <lineage>
        <taxon>Bacteria</taxon>
        <taxon>Pseudomonadati</taxon>
        <taxon>Pseudomonadota</taxon>
        <taxon>Alphaproteobacteria</taxon>
        <taxon>Rhodobacterales</taxon>
        <taxon>Roseobacteraceae</taxon>
        <taxon>Litoreibacter</taxon>
    </lineage>
</organism>
<gene>
    <name evidence="2" type="ORF">SAMN04488001_2972</name>
</gene>
<dbReference type="InterPro" id="IPR044855">
    <property type="entry name" value="CoA-Trfase_III_dom3_sf"/>
</dbReference>
<name>A0A1H3AXK4_9RHOB</name>
<accession>A0A1H3AXK4</accession>
<evidence type="ECO:0000313" key="2">
    <source>
        <dbReference type="EMBL" id="SDX34466.1"/>
    </source>
</evidence>